<name>A0A1H4FS43_ALKAM</name>
<sequence>LGGYVKLTIVFCMGLFLVGCAAIKNDYFPEWKELDSFKREWFSEHLRAARENPITLPTENEIYRFTWLRSFHAPIIVRVECNEKCILNAKQLSGAGGYSPGNVQFKNKRELTTEEASKLRSVAERLDNWVYKPDEEIIGMDGAQWIFEMANSNRYQAWNLWSPGGEKAAETYVDMCLYLLNLTNFNIEKSNAY</sequence>
<reference evidence="2 3" key="1">
    <citation type="submission" date="2016-10" db="EMBL/GenBank/DDBJ databases">
        <authorList>
            <person name="de Groot N.N."/>
        </authorList>
    </citation>
    <scope>NUCLEOTIDE SEQUENCE [LARGE SCALE GENOMIC DNA]</scope>
    <source>
        <strain evidence="2 3">CGMCC 1.3430</strain>
    </source>
</reference>
<dbReference type="RefSeq" id="WP_216351810.1">
    <property type="nucleotide sequence ID" value="NZ_FNRM01000001.1"/>
</dbReference>
<proteinExistence type="predicted"/>
<evidence type="ECO:0000313" key="3">
    <source>
        <dbReference type="Proteomes" id="UP000198773"/>
    </source>
</evidence>
<accession>A0A1H4FS43</accession>
<evidence type="ECO:0000313" key="2">
    <source>
        <dbReference type="EMBL" id="SEA99877.1"/>
    </source>
</evidence>
<dbReference type="STRING" id="152573.SAMN04488051_1011"/>
<feature type="non-terminal residue" evidence="2">
    <location>
        <position position="1"/>
    </location>
</feature>
<organism evidence="2 3">
    <name type="scientific">Alkalimonas amylolytica</name>
    <dbReference type="NCBI Taxonomy" id="152573"/>
    <lineage>
        <taxon>Bacteria</taxon>
        <taxon>Pseudomonadati</taxon>
        <taxon>Pseudomonadota</taxon>
        <taxon>Gammaproteobacteria</taxon>
        <taxon>Alkalimonas</taxon>
    </lineage>
</organism>
<dbReference type="AlphaFoldDB" id="A0A1H4FS43"/>
<keyword evidence="3" id="KW-1185">Reference proteome</keyword>
<protein>
    <submittedName>
        <fullName evidence="2">Uncharacterized protein</fullName>
    </submittedName>
</protein>
<dbReference type="EMBL" id="FNRM01000001">
    <property type="protein sequence ID" value="SDZ91634.1"/>
    <property type="molecule type" value="Genomic_DNA"/>
</dbReference>
<dbReference type="Proteomes" id="UP000198773">
    <property type="component" value="Unassembled WGS sequence"/>
</dbReference>
<evidence type="ECO:0000313" key="1">
    <source>
        <dbReference type="EMBL" id="SDZ91634.1"/>
    </source>
</evidence>
<dbReference type="EMBL" id="FNRM01000012">
    <property type="protein sequence ID" value="SEA99877.1"/>
    <property type="molecule type" value="Genomic_DNA"/>
</dbReference>
<gene>
    <name evidence="1" type="ORF">SAMN04488051_1011</name>
    <name evidence="2" type="ORF">SAMN04488051_11264</name>
</gene>